<dbReference type="Proteomes" id="UP000019247">
    <property type="component" value="Unassembled WGS sequence"/>
</dbReference>
<comment type="caution">
    <text evidence="8">The sequence shown here is derived from an EMBL/GenBank/DDBJ whole genome shotgun (WGS) entry which is preliminary data.</text>
</comment>
<dbReference type="AlphaFoldDB" id="W6T474"/>
<evidence type="ECO:0000256" key="4">
    <source>
        <dbReference type="ARBA" id="ARBA00023027"/>
    </source>
</evidence>
<comment type="function">
    <text evidence="6">Quinone reductase that provides resistance to thiol-specific stress caused by electrophilic quinones.</text>
</comment>
<comment type="similarity">
    <text evidence="6">Belongs to the azoreductase type 1 family.</text>
</comment>
<keyword evidence="1 6" id="KW-0285">Flavoprotein</keyword>
<dbReference type="EMBL" id="AWWK01000081">
    <property type="protein sequence ID" value="ETY72806.1"/>
    <property type="molecule type" value="Genomic_DNA"/>
</dbReference>
<keyword evidence="4 6" id="KW-0520">NAD</keyword>
<dbReference type="InterPro" id="IPR050104">
    <property type="entry name" value="FMN-dep_NADH:Q_OxRdtase_AzoR1"/>
</dbReference>
<dbReference type="HAMAP" id="MF_01216">
    <property type="entry name" value="Azoreductase_type1"/>
    <property type="match status" value="1"/>
</dbReference>
<dbReference type="GO" id="GO:0016652">
    <property type="term" value="F:oxidoreductase activity, acting on NAD(P)H as acceptor"/>
    <property type="evidence" value="ECO:0007669"/>
    <property type="project" value="UniProtKB-UniRule"/>
</dbReference>
<keyword evidence="3 6" id="KW-0560">Oxidoreductase</keyword>
<evidence type="ECO:0000256" key="6">
    <source>
        <dbReference type="HAMAP-Rule" id="MF_01216"/>
    </source>
</evidence>
<gene>
    <name evidence="6" type="primary">azoR</name>
    <name evidence="8" type="ORF">LFAB_15655</name>
</gene>
<comment type="catalytic activity">
    <reaction evidence="6">
        <text>2 a quinone + NADH + H(+) = 2 a 1,4-benzosemiquinone + NAD(+)</text>
        <dbReference type="Rhea" id="RHEA:65952"/>
        <dbReference type="ChEBI" id="CHEBI:15378"/>
        <dbReference type="ChEBI" id="CHEBI:57540"/>
        <dbReference type="ChEBI" id="CHEBI:57945"/>
        <dbReference type="ChEBI" id="CHEBI:132124"/>
        <dbReference type="ChEBI" id="CHEBI:134225"/>
    </reaction>
</comment>
<dbReference type="OrthoDB" id="9805013at2"/>
<dbReference type="Gene3D" id="3.40.50.360">
    <property type="match status" value="1"/>
</dbReference>
<evidence type="ECO:0000259" key="7">
    <source>
        <dbReference type="Pfam" id="PF02525"/>
    </source>
</evidence>
<dbReference type="EC" id="1.6.5.-" evidence="6"/>
<evidence type="ECO:0000313" key="9">
    <source>
        <dbReference type="Proteomes" id="UP000019247"/>
    </source>
</evidence>
<accession>W6T474</accession>
<evidence type="ECO:0000256" key="2">
    <source>
        <dbReference type="ARBA" id="ARBA00022643"/>
    </source>
</evidence>
<proteinExistence type="inferred from homology"/>
<reference evidence="8 9" key="1">
    <citation type="journal article" date="2014" name="Genome Announc.">
        <title>Genome Sequence of Lactobacillus fabifermentans Strain T30PCM01, Isolated from Fermenting Grape Marc.</title>
        <authorList>
            <person name="Treu L."/>
            <person name="Vendramin V."/>
            <person name="Bovo B."/>
            <person name="Giacomini A."/>
            <person name="Corich V."/>
            <person name="Campanaro S."/>
        </authorList>
    </citation>
    <scope>NUCLEOTIDE SEQUENCE [LARGE SCALE GENOMIC DNA]</scope>
    <source>
        <strain evidence="8 9">T30PCM01</strain>
    </source>
</reference>
<comment type="function">
    <text evidence="6">Also exhibits azoreductase activity. Catalyzes the reductive cleavage of the azo bond in aromatic azo compounds to the corresponding amines.</text>
</comment>
<dbReference type="STRING" id="1400520.LFAB_15655"/>
<comment type="cofactor">
    <cofactor evidence="6">
        <name>FMN</name>
        <dbReference type="ChEBI" id="CHEBI:58210"/>
    </cofactor>
    <text evidence="6">Binds 1 FMN per subunit.</text>
</comment>
<dbReference type="SUPFAM" id="SSF52218">
    <property type="entry name" value="Flavoproteins"/>
    <property type="match status" value="1"/>
</dbReference>
<evidence type="ECO:0000313" key="8">
    <source>
        <dbReference type="EMBL" id="ETY72806.1"/>
    </source>
</evidence>
<keyword evidence="2 6" id="KW-0288">FMN</keyword>
<evidence type="ECO:0000256" key="5">
    <source>
        <dbReference type="ARBA" id="ARBA00048542"/>
    </source>
</evidence>
<dbReference type="EC" id="1.7.1.17" evidence="6"/>
<dbReference type="PATRIC" id="fig|1400520.3.peg.3071"/>
<dbReference type="GO" id="GO:0010181">
    <property type="term" value="F:FMN binding"/>
    <property type="evidence" value="ECO:0007669"/>
    <property type="project" value="UniProtKB-UniRule"/>
</dbReference>
<dbReference type="InterPro" id="IPR029039">
    <property type="entry name" value="Flavoprotein-like_sf"/>
</dbReference>
<dbReference type="PANTHER" id="PTHR43741">
    <property type="entry name" value="FMN-DEPENDENT NADH-AZOREDUCTASE 1"/>
    <property type="match status" value="1"/>
</dbReference>
<sequence>MTKLLMILAHPHTTVPSKSLQVAATFKASYQAAHPQDEIIVRDLFKTPVPALDSTTMTAWMKQKYGKPLTDAENQQLTAHNTWLNEFMTADKYVFVNPMYNHFLPAELKQYIDVTAVARKTFKYTANGPVGLLTNKKALHIQAAGGIYHTGEQTSVLSMDLGATYLKAALGLYGITDMTQLFIEGADQNPDTAAEIVANAQTQATTLGKTF</sequence>
<comment type="catalytic activity">
    <reaction evidence="5">
        <text>N,N-dimethyl-1,4-phenylenediamine + anthranilate + 2 NAD(+) = 2-(4-dimethylaminophenyl)diazenylbenzoate + 2 NADH + 2 H(+)</text>
        <dbReference type="Rhea" id="RHEA:55872"/>
        <dbReference type="ChEBI" id="CHEBI:15378"/>
        <dbReference type="ChEBI" id="CHEBI:15783"/>
        <dbReference type="ChEBI" id="CHEBI:16567"/>
        <dbReference type="ChEBI" id="CHEBI:57540"/>
        <dbReference type="ChEBI" id="CHEBI:57945"/>
        <dbReference type="ChEBI" id="CHEBI:71579"/>
        <dbReference type="EC" id="1.7.1.17"/>
    </reaction>
    <physiologicalReaction direction="right-to-left" evidence="5">
        <dbReference type="Rhea" id="RHEA:55874"/>
    </physiologicalReaction>
</comment>
<evidence type="ECO:0000256" key="3">
    <source>
        <dbReference type="ARBA" id="ARBA00023002"/>
    </source>
</evidence>
<dbReference type="InterPro" id="IPR023048">
    <property type="entry name" value="NADH:quinone_OxRdtase_FMN_depd"/>
</dbReference>
<comment type="subunit">
    <text evidence="6">Homodimer.</text>
</comment>
<name>W6T474_9LACO</name>
<protein>
    <recommendedName>
        <fullName evidence="6">FMN dependent NADH:quinone oxidoreductase</fullName>
        <ecNumber evidence="6">1.6.5.-</ecNumber>
    </recommendedName>
    <alternativeName>
        <fullName evidence="6">Azo-dye reductase</fullName>
    </alternativeName>
    <alternativeName>
        <fullName evidence="6">FMN-dependent NADH-azo compound oxidoreductase</fullName>
    </alternativeName>
    <alternativeName>
        <fullName evidence="6">FMN-dependent NADH-azoreductase</fullName>
        <ecNumber evidence="6">1.7.1.17</ecNumber>
    </alternativeName>
</protein>
<dbReference type="Pfam" id="PF02525">
    <property type="entry name" value="Flavodoxin_2"/>
    <property type="match status" value="1"/>
</dbReference>
<feature type="binding site" evidence="6">
    <location>
        <begin position="17"/>
        <end position="19"/>
    </location>
    <ligand>
        <name>FMN</name>
        <dbReference type="ChEBI" id="CHEBI:58210"/>
    </ligand>
</feature>
<feature type="domain" description="Flavodoxin-like fold" evidence="7">
    <location>
        <begin position="3"/>
        <end position="204"/>
    </location>
</feature>
<dbReference type="GO" id="GO:0016655">
    <property type="term" value="F:oxidoreductase activity, acting on NAD(P)H, quinone or similar compound as acceptor"/>
    <property type="evidence" value="ECO:0007669"/>
    <property type="project" value="InterPro"/>
</dbReference>
<dbReference type="InterPro" id="IPR003680">
    <property type="entry name" value="Flavodoxin_fold"/>
</dbReference>
<dbReference type="HOGENOM" id="CLU_088964_3_1_9"/>
<evidence type="ECO:0000256" key="1">
    <source>
        <dbReference type="ARBA" id="ARBA00022630"/>
    </source>
</evidence>
<dbReference type="PANTHER" id="PTHR43741:SF7">
    <property type="entry name" value="FMN-DEPENDENT NADH:QUINONE OXIDOREDUCTASE"/>
    <property type="match status" value="1"/>
</dbReference>
<dbReference type="GO" id="GO:0009055">
    <property type="term" value="F:electron transfer activity"/>
    <property type="evidence" value="ECO:0007669"/>
    <property type="project" value="UniProtKB-UniRule"/>
</dbReference>
<comment type="caution">
    <text evidence="6">Lacks conserved residue(s) required for the propagation of feature annotation.</text>
</comment>
<organism evidence="8 9">
    <name type="scientific">Lactiplantibacillus fabifermentans T30PCM01</name>
    <dbReference type="NCBI Taxonomy" id="1400520"/>
    <lineage>
        <taxon>Bacteria</taxon>
        <taxon>Bacillati</taxon>
        <taxon>Bacillota</taxon>
        <taxon>Bacilli</taxon>
        <taxon>Lactobacillales</taxon>
        <taxon>Lactobacillaceae</taxon>
        <taxon>Lactiplantibacillus</taxon>
    </lineage>
</organism>
<dbReference type="eggNOG" id="COG1182">
    <property type="taxonomic scope" value="Bacteria"/>
</dbReference>
<dbReference type="RefSeq" id="WP_033614683.1">
    <property type="nucleotide sequence ID" value="NZ_KK036528.1"/>
</dbReference>